<comment type="caution">
    <text evidence="2">The sequence shown here is derived from an EMBL/GenBank/DDBJ whole genome shotgun (WGS) entry which is preliminary data.</text>
</comment>
<feature type="transmembrane region" description="Helical" evidence="1">
    <location>
        <begin position="286"/>
        <end position="309"/>
    </location>
</feature>
<dbReference type="Pfam" id="PF02447">
    <property type="entry name" value="GntP_permease"/>
    <property type="match status" value="1"/>
</dbReference>
<gene>
    <name evidence="2" type="ORF">HLB09_01385</name>
</gene>
<sequence length="627" mass="64030">MVLWWGGWLSSLWPRAPQELTLQTATDAFEASWWSGAALGAGVVLGLLALWWLLAHRTHRGVGPVRLEGSGSSGELLLDGSAAASAASGALEDVPGVRAARGKLVRDRGKLVVELSAVVEPTADLERVVEGSEAALADLGAVLGRPDVLARVRLDVARSGPGGGTLVETIDDWTQTLTAGPLLAIAAAAIAVLLVLIIVFRVHAFLALILVSLVTAFATGIPPQFLISSLTAAFGSTLASVALLVGLGAMLGRLVEVSGGAQSLADSLIGRFGEQRAPLALGITSLVFGFPIFFDAGLVVLLPIVFTVARRLGGGVLRYALPAAGAFSAMHVLVPPHPGPVAATALIGANVGLVLLIGLVVAIPTWFLSSYVFGLWIGKRVVLPVPSILGEASDEAEANPPSPGTVVGLLLLPLVLIFLETGLNTLATSGVVDSGATWVAVLRVFGSTPVALLLTVLLASLVLGTRRGRPKEDVEELLNSALGPVCAIILITGAGGMFGGVLRTSGIGDALSDTLTDVGLPVVVAAFVIATLLRVAQGSATVALTTAAALVQPAVAAGDYSAVQLVGVVIALAAGSVVLSHVNDSGFWLVGRFLEMDVKTTLKTWTVLETLLGLVAFALAAVVFVIG</sequence>
<dbReference type="EMBL" id="JABEMA010000007">
    <property type="protein sequence ID" value="NNH21760.1"/>
    <property type="molecule type" value="Genomic_DNA"/>
</dbReference>
<feature type="transmembrane region" description="Helical" evidence="1">
    <location>
        <begin position="439"/>
        <end position="465"/>
    </location>
</feature>
<feature type="transmembrane region" description="Helical" evidence="1">
    <location>
        <begin position="562"/>
        <end position="582"/>
    </location>
</feature>
<feature type="transmembrane region" description="Helical" evidence="1">
    <location>
        <begin position="354"/>
        <end position="377"/>
    </location>
</feature>
<evidence type="ECO:0000313" key="2">
    <source>
        <dbReference type="EMBL" id="NNH21760.1"/>
    </source>
</evidence>
<reference evidence="2 3" key="1">
    <citation type="submission" date="2020-05" db="EMBL/GenBank/DDBJ databases">
        <title>MicrobeNet Type strains.</title>
        <authorList>
            <person name="Nicholson A.C."/>
        </authorList>
    </citation>
    <scope>NUCLEOTIDE SEQUENCE [LARGE SCALE GENOMIC DNA]</scope>
    <source>
        <strain evidence="2 3">JCM 14547</strain>
    </source>
</reference>
<dbReference type="PANTHER" id="PTHR30354:SF25">
    <property type="entry name" value="INNER MEMBRANE PERMEASE YGBN"/>
    <property type="match status" value="1"/>
</dbReference>
<feature type="transmembrane region" description="Helical" evidence="1">
    <location>
        <begin position="182"/>
        <end position="200"/>
    </location>
</feature>
<organism evidence="2 3">
    <name type="scientific">Pseudokineococcus marinus</name>
    <dbReference type="NCBI Taxonomy" id="351215"/>
    <lineage>
        <taxon>Bacteria</taxon>
        <taxon>Bacillati</taxon>
        <taxon>Actinomycetota</taxon>
        <taxon>Actinomycetes</taxon>
        <taxon>Kineosporiales</taxon>
        <taxon>Kineosporiaceae</taxon>
        <taxon>Pseudokineococcus</taxon>
    </lineage>
</organism>
<feature type="transmembrane region" description="Helical" evidence="1">
    <location>
        <begin position="206"/>
        <end position="227"/>
    </location>
</feature>
<keyword evidence="1" id="KW-0472">Membrane</keyword>
<keyword evidence="1" id="KW-0812">Transmembrane</keyword>
<dbReference type="InterPro" id="IPR003474">
    <property type="entry name" value="Glcn_transporter"/>
</dbReference>
<protein>
    <submittedName>
        <fullName evidence="2">GntP family permease</fullName>
    </submittedName>
</protein>
<dbReference type="AlphaFoldDB" id="A0A849BFB4"/>
<evidence type="ECO:0000256" key="1">
    <source>
        <dbReference type="SAM" id="Phobius"/>
    </source>
</evidence>
<feature type="transmembrane region" description="Helical" evidence="1">
    <location>
        <begin position="477"/>
        <end position="502"/>
    </location>
</feature>
<feature type="transmembrane region" description="Helical" evidence="1">
    <location>
        <begin position="33"/>
        <end position="54"/>
    </location>
</feature>
<dbReference type="PANTHER" id="PTHR30354">
    <property type="entry name" value="GNT FAMILY GLUCONATE TRANSPORTER"/>
    <property type="match status" value="1"/>
</dbReference>
<feature type="transmembrane region" description="Helical" evidence="1">
    <location>
        <begin position="234"/>
        <end position="255"/>
    </location>
</feature>
<feature type="transmembrane region" description="Helical" evidence="1">
    <location>
        <begin position="522"/>
        <end position="550"/>
    </location>
</feature>
<keyword evidence="1" id="KW-1133">Transmembrane helix</keyword>
<dbReference type="GO" id="GO:0015128">
    <property type="term" value="F:gluconate transmembrane transporter activity"/>
    <property type="evidence" value="ECO:0007669"/>
    <property type="project" value="InterPro"/>
</dbReference>
<keyword evidence="3" id="KW-1185">Reference proteome</keyword>
<name>A0A849BFB4_9ACTN</name>
<feature type="transmembrane region" description="Helical" evidence="1">
    <location>
        <begin position="602"/>
        <end position="626"/>
    </location>
</feature>
<dbReference type="GO" id="GO:0005886">
    <property type="term" value="C:plasma membrane"/>
    <property type="evidence" value="ECO:0007669"/>
    <property type="project" value="TreeGrafter"/>
</dbReference>
<accession>A0A849BFB4</accession>
<dbReference type="Proteomes" id="UP000555552">
    <property type="component" value="Unassembled WGS sequence"/>
</dbReference>
<proteinExistence type="predicted"/>
<feature type="transmembrane region" description="Helical" evidence="1">
    <location>
        <begin position="316"/>
        <end position="334"/>
    </location>
</feature>
<evidence type="ECO:0000313" key="3">
    <source>
        <dbReference type="Proteomes" id="UP000555552"/>
    </source>
</evidence>
<feature type="transmembrane region" description="Helical" evidence="1">
    <location>
        <begin position="398"/>
        <end position="419"/>
    </location>
</feature>
<dbReference type="NCBIfam" id="TIGR00791">
    <property type="entry name" value="gntP"/>
    <property type="match status" value="1"/>
</dbReference>